<dbReference type="Proteomes" id="UP000318081">
    <property type="component" value="Chromosome"/>
</dbReference>
<proteinExistence type="predicted"/>
<organism evidence="1 2">
    <name type="scientific">Stieleria magnilauensis</name>
    <dbReference type="NCBI Taxonomy" id="2527963"/>
    <lineage>
        <taxon>Bacteria</taxon>
        <taxon>Pseudomonadati</taxon>
        <taxon>Planctomycetota</taxon>
        <taxon>Planctomycetia</taxon>
        <taxon>Pirellulales</taxon>
        <taxon>Pirellulaceae</taxon>
        <taxon>Stieleria</taxon>
    </lineage>
</organism>
<gene>
    <name evidence="1" type="ORF">TBK1r_47510</name>
</gene>
<sequence>MNCVLETWEAAATELTGRRLAVGSFPRHQGHPGQIERLLAAASITGTSATAADPSGAASEVVEYRLAVWKTTHAEGAQADRLVKTLKTLRCEVKVGLHGGHTDVKYRWENWQSLALKDHKTAHQWESWLKKYGFQTKHVH</sequence>
<evidence type="ECO:0000313" key="2">
    <source>
        <dbReference type="Proteomes" id="UP000318081"/>
    </source>
</evidence>
<evidence type="ECO:0000313" key="1">
    <source>
        <dbReference type="EMBL" id="QDV85735.1"/>
    </source>
</evidence>
<name>A0ABX5XXR5_9BACT</name>
<protein>
    <submittedName>
        <fullName evidence="1">Uncharacterized protein</fullName>
    </submittedName>
</protein>
<dbReference type="RefSeq" id="WP_419580289.1">
    <property type="nucleotide sequence ID" value="NZ_CP036432.1"/>
</dbReference>
<keyword evidence="2" id="KW-1185">Reference proteome</keyword>
<reference evidence="1 2" key="1">
    <citation type="submission" date="2019-02" db="EMBL/GenBank/DDBJ databases">
        <title>Deep-cultivation of Planctomycetes and their phenomic and genomic characterization uncovers novel biology.</title>
        <authorList>
            <person name="Wiegand S."/>
            <person name="Jogler M."/>
            <person name="Boedeker C."/>
            <person name="Pinto D."/>
            <person name="Vollmers J."/>
            <person name="Rivas-Marin E."/>
            <person name="Kohn T."/>
            <person name="Peeters S.H."/>
            <person name="Heuer A."/>
            <person name="Rast P."/>
            <person name="Oberbeckmann S."/>
            <person name="Bunk B."/>
            <person name="Jeske O."/>
            <person name="Meyerdierks A."/>
            <person name="Storesund J.E."/>
            <person name="Kallscheuer N."/>
            <person name="Luecker S."/>
            <person name="Lage O.M."/>
            <person name="Pohl T."/>
            <person name="Merkel B.J."/>
            <person name="Hornburger P."/>
            <person name="Mueller R.-W."/>
            <person name="Bruemmer F."/>
            <person name="Labrenz M."/>
            <person name="Spormann A.M."/>
            <person name="Op den Camp H."/>
            <person name="Overmann J."/>
            <person name="Amann R."/>
            <person name="Jetten M.S.M."/>
            <person name="Mascher T."/>
            <person name="Medema M.H."/>
            <person name="Devos D.P."/>
            <person name="Kaster A.-K."/>
            <person name="Ovreas L."/>
            <person name="Rohde M."/>
            <person name="Galperin M.Y."/>
            <person name="Jogler C."/>
        </authorList>
    </citation>
    <scope>NUCLEOTIDE SEQUENCE [LARGE SCALE GENOMIC DNA]</scope>
    <source>
        <strain evidence="1 2">TBK1r</strain>
    </source>
</reference>
<dbReference type="EMBL" id="CP036432">
    <property type="protein sequence ID" value="QDV85735.1"/>
    <property type="molecule type" value="Genomic_DNA"/>
</dbReference>
<accession>A0ABX5XXR5</accession>